<dbReference type="HAMAP" id="MF_00100_B">
    <property type="entry name" value="IF_2_B"/>
    <property type="match status" value="1"/>
</dbReference>
<dbReference type="NCBIfam" id="TIGR00231">
    <property type="entry name" value="small_GTP"/>
    <property type="match status" value="1"/>
</dbReference>
<accession>A0A0K2SK96</accession>
<evidence type="ECO:0000256" key="8">
    <source>
        <dbReference type="ARBA" id="ARBA00023134"/>
    </source>
</evidence>
<evidence type="ECO:0000256" key="5">
    <source>
        <dbReference type="ARBA" id="ARBA00022540"/>
    </source>
</evidence>
<dbReference type="InterPro" id="IPR023115">
    <property type="entry name" value="TIF_IF2_dom3"/>
</dbReference>
<dbReference type="GO" id="GO:0003743">
    <property type="term" value="F:translation initiation factor activity"/>
    <property type="evidence" value="ECO:0007669"/>
    <property type="project" value="UniProtKB-UniRule"/>
</dbReference>
<dbReference type="InterPro" id="IPR005225">
    <property type="entry name" value="Small_GTP-bd"/>
</dbReference>
<evidence type="ECO:0000259" key="14">
    <source>
        <dbReference type="PROSITE" id="PS51722"/>
    </source>
</evidence>
<dbReference type="InterPro" id="IPR053905">
    <property type="entry name" value="EF-G-like_DII"/>
</dbReference>
<dbReference type="Gene3D" id="3.40.50.10050">
    <property type="entry name" value="Translation initiation factor IF- 2, domain 3"/>
    <property type="match status" value="1"/>
</dbReference>
<evidence type="ECO:0000256" key="6">
    <source>
        <dbReference type="ARBA" id="ARBA00022741"/>
    </source>
</evidence>
<dbReference type="InterPro" id="IPR027417">
    <property type="entry name" value="P-loop_NTPase"/>
</dbReference>
<comment type="subcellular location">
    <subcellularLocation>
        <location evidence="1 10 12">Cytoplasm</location>
    </subcellularLocation>
</comment>
<keyword evidence="7 10" id="KW-0648">Protein biosynthesis</keyword>
<reference evidence="16" key="2">
    <citation type="journal article" date="2016" name="Int. J. Syst. Evol. Microbiol.">
        <title>Complete genome sequence and cell structure of Limnochorda pilosa, a Gram-negative spore-former within the phylum Firmicutes.</title>
        <authorList>
            <person name="Watanabe M."/>
            <person name="Kojima H."/>
            <person name="Fukui M."/>
        </authorList>
    </citation>
    <scope>NUCLEOTIDE SEQUENCE [LARGE SCALE GENOMIC DNA]</scope>
    <source>
        <strain evidence="16">HC45</strain>
    </source>
</reference>
<dbReference type="CDD" id="cd01887">
    <property type="entry name" value="IF2_eIF5B"/>
    <property type="match status" value="1"/>
</dbReference>
<dbReference type="PROSITE" id="PS01176">
    <property type="entry name" value="IF2"/>
    <property type="match status" value="1"/>
</dbReference>
<dbReference type="Pfam" id="PF22042">
    <property type="entry name" value="EF-G_D2"/>
    <property type="match status" value="1"/>
</dbReference>
<dbReference type="FunFam" id="3.40.50.300:FF:000019">
    <property type="entry name" value="Translation initiation factor IF-2"/>
    <property type="match status" value="1"/>
</dbReference>
<dbReference type="Pfam" id="PF00009">
    <property type="entry name" value="GTP_EFTU"/>
    <property type="match status" value="1"/>
</dbReference>
<evidence type="ECO:0000256" key="12">
    <source>
        <dbReference type="RuleBase" id="RU000645"/>
    </source>
</evidence>
<protein>
    <recommendedName>
        <fullName evidence="3 10">Translation initiation factor IF-2</fullName>
    </recommendedName>
</protein>
<dbReference type="KEGG" id="lpil:LIP_1692"/>
<dbReference type="EMBL" id="AP014924">
    <property type="protein sequence ID" value="BAS27538.1"/>
    <property type="molecule type" value="Genomic_DNA"/>
</dbReference>
<comment type="similarity">
    <text evidence="2 10 11">Belongs to the TRAFAC class translation factor GTPase superfamily. Classic translation factor GTPase family. IF-2 subfamily.</text>
</comment>
<dbReference type="Pfam" id="PF11987">
    <property type="entry name" value="IF-2"/>
    <property type="match status" value="1"/>
</dbReference>
<dbReference type="SUPFAM" id="SSF50447">
    <property type="entry name" value="Translation proteins"/>
    <property type="match status" value="2"/>
</dbReference>
<dbReference type="GO" id="GO:0005829">
    <property type="term" value="C:cytosol"/>
    <property type="evidence" value="ECO:0007669"/>
    <property type="project" value="TreeGrafter"/>
</dbReference>
<dbReference type="InterPro" id="IPR036925">
    <property type="entry name" value="TIF_IF2_dom3_sf"/>
</dbReference>
<dbReference type="Pfam" id="PF04760">
    <property type="entry name" value="IF2_N"/>
    <property type="match status" value="1"/>
</dbReference>
<dbReference type="InterPro" id="IPR006847">
    <property type="entry name" value="IF2_N"/>
</dbReference>
<dbReference type="CDD" id="cd03692">
    <property type="entry name" value="mtIF2_IVc"/>
    <property type="match status" value="1"/>
</dbReference>
<feature type="binding site" evidence="10">
    <location>
        <begin position="189"/>
        <end position="193"/>
    </location>
    <ligand>
        <name>GTP</name>
        <dbReference type="ChEBI" id="CHEBI:37565"/>
    </ligand>
</feature>
<feature type="compositionally biased region" description="Basic and acidic residues" evidence="13">
    <location>
        <begin position="115"/>
        <end position="125"/>
    </location>
</feature>
<dbReference type="FunFam" id="2.40.30.10:FF:000008">
    <property type="entry name" value="Translation initiation factor IF-2"/>
    <property type="match status" value="1"/>
</dbReference>
<organism evidence="15 16">
    <name type="scientific">Limnochorda pilosa</name>
    <dbReference type="NCBI Taxonomy" id="1555112"/>
    <lineage>
        <taxon>Bacteria</taxon>
        <taxon>Bacillati</taxon>
        <taxon>Bacillota</taxon>
        <taxon>Limnochordia</taxon>
        <taxon>Limnochordales</taxon>
        <taxon>Limnochordaceae</taxon>
        <taxon>Limnochorda</taxon>
    </lineage>
</organism>
<keyword evidence="16" id="KW-1185">Reference proteome</keyword>
<dbReference type="PANTHER" id="PTHR43381:SF5">
    <property type="entry name" value="TR-TYPE G DOMAIN-CONTAINING PROTEIN"/>
    <property type="match status" value="1"/>
</dbReference>
<evidence type="ECO:0000313" key="15">
    <source>
        <dbReference type="EMBL" id="BAS27538.1"/>
    </source>
</evidence>
<feature type="binding site" evidence="10">
    <location>
        <begin position="143"/>
        <end position="150"/>
    </location>
    <ligand>
        <name>GTP</name>
        <dbReference type="ChEBI" id="CHEBI:37565"/>
    </ligand>
</feature>
<dbReference type="InterPro" id="IPR004161">
    <property type="entry name" value="EFTu-like_2"/>
</dbReference>
<comment type="function">
    <text evidence="9 10 11">One of the essential components for the initiation of protein synthesis. Protects formylmethionyl-tRNA from spontaneous hydrolysis and promotes its binding to the 30S ribosomal subunits. Also involved in the hydrolysis of GTP during the formation of the 70S ribosomal complex.</text>
</comment>
<dbReference type="AlphaFoldDB" id="A0A0K2SK96"/>
<proteinExistence type="inferred from homology"/>
<feature type="binding site" evidence="10">
    <location>
        <begin position="243"/>
        <end position="246"/>
    </location>
    <ligand>
        <name>GTP</name>
        <dbReference type="ChEBI" id="CHEBI:37565"/>
    </ligand>
</feature>
<feature type="compositionally biased region" description="Basic and acidic residues" evidence="13">
    <location>
        <begin position="19"/>
        <end position="29"/>
    </location>
</feature>
<feature type="compositionally biased region" description="Gly residues" evidence="13">
    <location>
        <begin position="7"/>
        <end position="16"/>
    </location>
</feature>
<dbReference type="InterPro" id="IPR000795">
    <property type="entry name" value="T_Tr_GTP-bd_dom"/>
</dbReference>
<evidence type="ECO:0000256" key="10">
    <source>
        <dbReference type="HAMAP-Rule" id="MF_00100"/>
    </source>
</evidence>
<dbReference type="FunFam" id="3.40.50.10050:FF:000001">
    <property type="entry name" value="Translation initiation factor IF-2"/>
    <property type="match status" value="1"/>
</dbReference>
<dbReference type="Proteomes" id="UP000065807">
    <property type="component" value="Chromosome"/>
</dbReference>
<keyword evidence="4 10" id="KW-0963">Cytoplasm</keyword>
<evidence type="ECO:0000256" key="1">
    <source>
        <dbReference type="ARBA" id="ARBA00004496"/>
    </source>
</evidence>
<evidence type="ECO:0000256" key="13">
    <source>
        <dbReference type="SAM" id="MobiDB-lite"/>
    </source>
</evidence>
<dbReference type="InterPro" id="IPR009000">
    <property type="entry name" value="Transl_B-barrel_sf"/>
</dbReference>
<evidence type="ECO:0000313" key="16">
    <source>
        <dbReference type="Proteomes" id="UP000065807"/>
    </source>
</evidence>
<dbReference type="FunFam" id="2.40.30.10:FF:000007">
    <property type="entry name" value="Translation initiation factor IF-2"/>
    <property type="match status" value="1"/>
</dbReference>
<evidence type="ECO:0000256" key="2">
    <source>
        <dbReference type="ARBA" id="ARBA00007733"/>
    </source>
</evidence>
<sequence length="631" mass="67105">MNRGRRGAGGARGRGGNEPFRKAGDDGRQLPHRGHRRGGHARPVVPEPERQRPDRIILPDRIAVSDLADKLAIPAVVLIKSLIKAGIMASINQSIDFEAAEQVAKSLGVAVERPQRERADGRVGEGDEGADLTSRPPVVTVLGHVDHGKTTLLDHIRKSRVVEQEAGGITQHIGAYQVTVGDRSITFLDTPGHEAFTAMRARGAQVTDVAVLVVAADDGVMPQTVEAINHAKAARVPIVVAINKMDRPGADPDRVKQQLAEQGLVPDDWGGDTVCAPISALKGQGIDELLEMILLVADMRDLKADADRPASGVIVEARLDRGRGPVATVLVQNGTLRLGDPVAAGAVAGKVRAMLNDRGESVSEAGPATPVEVLGFDDVPEAGDLLEVVAGGREARQQAEARAEARQQPEARGGVVTLSQLTQKRQAGAKELNVVLKADVQGSLEAVRQALEKLSRDEARVSVIHGAVGAISETDVTLAQASDAVVIGFNVRPDGAARRAADRTGVEIRTYTIIYQVVDDVQAALQGLLEPEFEEKVVGQASVRQIFHVPGGTVAGCYVTEGEIRRGAKARLLRDGVVVHDGVIGSLRRFKEDVRSVAQGYECGLAFEKFQDVKEGDVIEAYQMVAVPART</sequence>
<evidence type="ECO:0000256" key="7">
    <source>
        <dbReference type="ARBA" id="ARBA00022917"/>
    </source>
</evidence>
<feature type="domain" description="Tr-type G" evidence="14">
    <location>
        <begin position="134"/>
        <end position="303"/>
    </location>
</feature>
<feature type="region of interest" description="Disordered" evidence="13">
    <location>
        <begin position="1"/>
        <end position="53"/>
    </location>
</feature>
<dbReference type="InterPro" id="IPR000178">
    <property type="entry name" value="TF_IF2_bacterial-like"/>
</dbReference>
<keyword evidence="5 10" id="KW-0396">Initiation factor</keyword>
<keyword evidence="6 10" id="KW-0547">Nucleotide-binding</keyword>
<dbReference type="RefSeq" id="WP_198409776.1">
    <property type="nucleotide sequence ID" value="NZ_AP014924.1"/>
</dbReference>
<evidence type="ECO:0000256" key="4">
    <source>
        <dbReference type="ARBA" id="ARBA00022490"/>
    </source>
</evidence>
<dbReference type="CDD" id="cd03702">
    <property type="entry name" value="IF2_mtIF2_II"/>
    <property type="match status" value="1"/>
</dbReference>
<dbReference type="PROSITE" id="PS51722">
    <property type="entry name" value="G_TR_2"/>
    <property type="match status" value="1"/>
</dbReference>
<feature type="region of interest" description="G-domain" evidence="10">
    <location>
        <begin position="137"/>
        <end position="285"/>
    </location>
</feature>
<dbReference type="InterPro" id="IPR044145">
    <property type="entry name" value="IF2_II"/>
</dbReference>
<dbReference type="GO" id="GO:0005525">
    <property type="term" value="F:GTP binding"/>
    <property type="evidence" value="ECO:0007669"/>
    <property type="project" value="UniProtKB-KW"/>
</dbReference>
<evidence type="ECO:0000256" key="11">
    <source>
        <dbReference type="RuleBase" id="RU000644"/>
    </source>
</evidence>
<dbReference type="SUPFAM" id="SSF52540">
    <property type="entry name" value="P-loop containing nucleoside triphosphate hydrolases"/>
    <property type="match status" value="1"/>
</dbReference>
<dbReference type="STRING" id="1555112.LIP_1692"/>
<reference evidence="16" key="1">
    <citation type="submission" date="2015-07" db="EMBL/GenBank/DDBJ databases">
        <title>Complete genome sequence and phylogenetic analysis of Limnochorda pilosa.</title>
        <authorList>
            <person name="Watanabe M."/>
            <person name="Kojima H."/>
            <person name="Fukui M."/>
        </authorList>
    </citation>
    <scope>NUCLEOTIDE SEQUENCE [LARGE SCALE GENOMIC DNA]</scope>
    <source>
        <strain evidence="16">HC45</strain>
    </source>
</reference>
<dbReference type="PANTHER" id="PTHR43381">
    <property type="entry name" value="TRANSLATION INITIATION FACTOR IF-2-RELATED"/>
    <property type="match status" value="1"/>
</dbReference>
<feature type="region of interest" description="Disordered" evidence="13">
    <location>
        <begin position="115"/>
        <end position="135"/>
    </location>
</feature>
<gene>
    <name evidence="10" type="primary">infB</name>
    <name evidence="15" type="ORF">LIP_1692</name>
</gene>
<name>A0A0K2SK96_LIMPI</name>
<dbReference type="InterPro" id="IPR015760">
    <property type="entry name" value="TIF_IF2"/>
</dbReference>
<evidence type="ECO:0000256" key="9">
    <source>
        <dbReference type="ARBA" id="ARBA00025162"/>
    </source>
</evidence>
<dbReference type="PATRIC" id="fig|1555112.3.peg.1726"/>
<evidence type="ECO:0000256" key="3">
    <source>
        <dbReference type="ARBA" id="ARBA00020675"/>
    </source>
</evidence>
<dbReference type="SUPFAM" id="SSF52156">
    <property type="entry name" value="Initiation factor IF2/eIF5b, domain 3"/>
    <property type="match status" value="1"/>
</dbReference>
<dbReference type="Gene3D" id="3.40.50.300">
    <property type="entry name" value="P-loop containing nucleotide triphosphate hydrolases"/>
    <property type="match status" value="1"/>
</dbReference>
<dbReference type="GO" id="GO:0003924">
    <property type="term" value="F:GTPase activity"/>
    <property type="evidence" value="ECO:0007669"/>
    <property type="project" value="UniProtKB-UniRule"/>
</dbReference>
<feature type="compositionally biased region" description="Basic residues" evidence="13">
    <location>
        <begin position="30"/>
        <end position="40"/>
    </location>
</feature>
<dbReference type="NCBIfam" id="TIGR00487">
    <property type="entry name" value="IF-2"/>
    <property type="match status" value="1"/>
</dbReference>
<dbReference type="Gene3D" id="2.40.30.10">
    <property type="entry name" value="Translation factors"/>
    <property type="match status" value="2"/>
</dbReference>
<keyword evidence="8 10" id="KW-0342">GTP-binding</keyword>
<dbReference type="Pfam" id="PF03144">
    <property type="entry name" value="GTP_EFTU_D2"/>
    <property type="match status" value="1"/>
</dbReference>